<evidence type="ECO:0000313" key="2">
    <source>
        <dbReference type="EMBL" id="KAE9260238.1"/>
    </source>
</evidence>
<gene>
    <name evidence="2" type="ORF">PF001_g32774</name>
</gene>
<evidence type="ECO:0000256" key="1">
    <source>
        <dbReference type="SAM" id="MobiDB-lite"/>
    </source>
</evidence>
<feature type="region of interest" description="Disordered" evidence="1">
    <location>
        <begin position="94"/>
        <end position="165"/>
    </location>
</feature>
<name>A0A6A4ALA9_9STRA</name>
<sequence>MLLMLYVESDLCAGEDSSLANTVDNEQGLKRRQRSCKVCAVYKVQPRKYTKYFCPECSTGNRRTYLCNVVCEGKEKTCFHIWHDEWSNGNAIPRRLQDHKIRNRPPASRPGKKRRRRTVEGAAGESKGSGGATSDVAPGRDDGLADDEAQESTVERRTQSSETIL</sequence>
<accession>A0A6A4ALA9</accession>
<evidence type="ECO:0008006" key="4">
    <source>
        <dbReference type="Google" id="ProtNLM"/>
    </source>
</evidence>
<evidence type="ECO:0000313" key="3">
    <source>
        <dbReference type="Proteomes" id="UP000437068"/>
    </source>
</evidence>
<protein>
    <recommendedName>
        <fullName evidence="4">PiggyBac transposable element-derived protein 4 C-terminal zinc-ribbon domain-containing protein</fullName>
    </recommendedName>
</protein>
<dbReference type="EMBL" id="QXGE01009911">
    <property type="protein sequence ID" value="KAE9260238.1"/>
    <property type="molecule type" value="Genomic_DNA"/>
</dbReference>
<dbReference type="Proteomes" id="UP000437068">
    <property type="component" value="Unassembled WGS sequence"/>
</dbReference>
<dbReference type="AlphaFoldDB" id="A0A6A4ALA9"/>
<reference evidence="2 3" key="1">
    <citation type="submission" date="2018-08" db="EMBL/GenBank/DDBJ databases">
        <title>Genomic investigation of the strawberry pathogen Phytophthora fragariae indicates pathogenicity is determined by transcriptional variation in three key races.</title>
        <authorList>
            <person name="Adams T.M."/>
            <person name="Armitage A.D."/>
            <person name="Sobczyk M.K."/>
            <person name="Bates H.J."/>
            <person name="Dunwell J.M."/>
            <person name="Nellist C.F."/>
            <person name="Harrison R.J."/>
        </authorList>
    </citation>
    <scope>NUCLEOTIDE SEQUENCE [LARGE SCALE GENOMIC DNA]</scope>
    <source>
        <strain evidence="2 3">A4</strain>
    </source>
</reference>
<comment type="caution">
    <text evidence="2">The sequence shown here is derived from an EMBL/GenBank/DDBJ whole genome shotgun (WGS) entry which is preliminary data.</text>
</comment>
<proteinExistence type="predicted"/>
<organism evidence="2 3">
    <name type="scientific">Phytophthora fragariae</name>
    <dbReference type="NCBI Taxonomy" id="53985"/>
    <lineage>
        <taxon>Eukaryota</taxon>
        <taxon>Sar</taxon>
        <taxon>Stramenopiles</taxon>
        <taxon>Oomycota</taxon>
        <taxon>Peronosporomycetes</taxon>
        <taxon>Peronosporales</taxon>
        <taxon>Peronosporaceae</taxon>
        <taxon>Phytophthora</taxon>
    </lineage>
</organism>